<feature type="binding site" evidence="6">
    <location>
        <position position="282"/>
    </location>
    <ligand>
        <name>substrate</name>
    </ligand>
</feature>
<evidence type="ECO:0000256" key="7">
    <source>
        <dbReference type="SAM" id="MobiDB-lite"/>
    </source>
</evidence>
<feature type="domain" description="Dihydroorotase catalytic" evidence="8">
    <location>
        <begin position="52"/>
        <end position="241"/>
    </location>
</feature>
<keyword evidence="3 6" id="KW-0479">Metal-binding</keyword>
<dbReference type="RefSeq" id="WP_343885363.1">
    <property type="nucleotide sequence ID" value="NZ_BAAAKI010000004.1"/>
</dbReference>
<dbReference type="SUPFAM" id="SSF51556">
    <property type="entry name" value="Metallo-dependent hydrolases"/>
    <property type="match status" value="1"/>
</dbReference>
<dbReference type="InterPro" id="IPR002195">
    <property type="entry name" value="Dihydroorotase_CS"/>
</dbReference>
<comment type="catalytic activity">
    <reaction evidence="6">
        <text>(S)-dihydroorotate + H2O = N-carbamoyl-L-aspartate + H(+)</text>
        <dbReference type="Rhea" id="RHEA:24296"/>
        <dbReference type="ChEBI" id="CHEBI:15377"/>
        <dbReference type="ChEBI" id="CHEBI:15378"/>
        <dbReference type="ChEBI" id="CHEBI:30864"/>
        <dbReference type="ChEBI" id="CHEBI:32814"/>
        <dbReference type="EC" id="3.5.2.3"/>
    </reaction>
</comment>
<dbReference type="Pfam" id="PF12890">
    <property type="entry name" value="DHOase"/>
    <property type="match status" value="1"/>
</dbReference>
<feature type="binding site" evidence="6">
    <location>
        <position position="236"/>
    </location>
    <ligand>
        <name>Zn(2+)</name>
        <dbReference type="ChEBI" id="CHEBI:29105"/>
        <label>2</label>
    </ligand>
</feature>
<dbReference type="NCBIfam" id="TIGR00857">
    <property type="entry name" value="pyrC_multi"/>
    <property type="match status" value="1"/>
</dbReference>
<dbReference type="EMBL" id="JBHSUA010000009">
    <property type="protein sequence ID" value="MFC6396018.1"/>
    <property type="molecule type" value="Genomic_DNA"/>
</dbReference>
<dbReference type="CDD" id="cd01317">
    <property type="entry name" value="DHOase_IIa"/>
    <property type="match status" value="1"/>
</dbReference>
<sequence>MTNTPGSPANNAFVIAGARLADGTTTDLHVADGVLVDDAPTGARRIDADGLLALPGLVDLHTHLREPGREDTETVASGTLAAARGGFTAVHAMANTEPVTDDAEKAEYIQLLGERDGHCQVIPVGAVTKNLDGNQLAEMGLMAKSRAKVRIFSDDGKCVMDSLLMRRALDWVRPFGGVIAQHSQDSQLAGPGACCHESEYSGRLGLGGWPAQAESVIIARDVQLAELTRSRLHVCHVSTAEGVDVVRWAKKRGINVTAEVTPHHLLLGTRELEGYDTTYKVNPPLRTDEHIEAVREALADGTIDVVGTDHAPHAAQDKDHAFVDARPGMLGLEQALAVVLETMVEAGRMDWPTLVERMSSTPARIGQVERQGQALVPGSVANLVLVDPSARAVVSKDSSASRSRNNPYHGRELPDPVVLTMWKGRVTHQR</sequence>
<keyword evidence="10" id="KW-1185">Reference proteome</keyword>
<dbReference type="SUPFAM" id="SSF51338">
    <property type="entry name" value="Composite domain of metallo-dependent hydrolases"/>
    <property type="match status" value="1"/>
</dbReference>
<feature type="binding site" evidence="6">
    <location>
        <position position="61"/>
    </location>
    <ligand>
        <name>Zn(2+)</name>
        <dbReference type="ChEBI" id="CHEBI:29105"/>
        <label>1</label>
    </ligand>
</feature>
<evidence type="ECO:0000256" key="3">
    <source>
        <dbReference type="ARBA" id="ARBA00022723"/>
    </source>
</evidence>
<dbReference type="InterPro" id="IPR032466">
    <property type="entry name" value="Metal_Hydrolase"/>
</dbReference>
<dbReference type="InterPro" id="IPR011059">
    <property type="entry name" value="Metal-dep_hydrolase_composite"/>
</dbReference>
<name>A0ABW1X078_9ACTN</name>
<dbReference type="EC" id="3.5.2.3" evidence="6"/>
<dbReference type="Gene3D" id="2.30.40.10">
    <property type="entry name" value="Urease, subunit C, domain 1"/>
    <property type="match status" value="1"/>
</dbReference>
<dbReference type="InterPro" id="IPR050138">
    <property type="entry name" value="DHOase/Allantoinase_Hydrolase"/>
</dbReference>
<dbReference type="PROSITE" id="PS00483">
    <property type="entry name" value="DIHYDROOROTASE_2"/>
    <property type="match status" value="1"/>
</dbReference>
<keyword evidence="4 6" id="KW-0378">Hydrolase</keyword>
<dbReference type="PANTHER" id="PTHR43668:SF2">
    <property type="entry name" value="ALLANTOINASE"/>
    <property type="match status" value="1"/>
</dbReference>
<evidence type="ECO:0000256" key="6">
    <source>
        <dbReference type="HAMAP-Rule" id="MF_00220"/>
    </source>
</evidence>
<dbReference type="GO" id="GO:0004151">
    <property type="term" value="F:dihydroorotase activity"/>
    <property type="evidence" value="ECO:0007669"/>
    <property type="project" value="UniProtKB-EC"/>
</dbReference>
<comment type="caution">
    <text evidence="9">The sequence shown here is derived from an EMBL/GenBank/DDBJ whole genome shotgun (WGS) entry which is preliminary data.</text>
</comment>
<dbReference type="InterPro" id="IPR024403">
    <property type="entry name" value="DHOase_cat"/>
</dbReference>
<feature type="compositionally biased region" description="Polar residues" evidence="7">
    <location>
        <begin position="396"/>
        <end position="406"/>
    </location>
</feature>
<proteinExistence type="inferred from homology"/>
<feature type="binding site" evidence="6">
    <location>
        <position position="155"/>
    </location>
    <ligand>
        <name>Zn(2+)</name>
        <dbReference type="ChEBI" id="CHEBI:29105"/>
        <label>1</label>
    </ligand>
</feature>
<feature type="binding site" evidence="6">
    <location>
        <begin position="327"/>
        <end position="328"/>
    </location>
    <ligand>
        <name>substrate</name>
    </ligand>
</feature>
<evidence type="ECO:0000256" key="4">
    <source>
        <dbReference type="ARBA" id="ARBA00022801"/>
    </source>
</evidence>
<feature type="active site" evidence="6">
    <location>
        <position position="309"/>
    </location>
</feature>
<feature type="binding site" evidence="6">
    <location>
        <begin position="63"/>
        <end position="65"/>
    </location>
    <ligand>
        <name>substrate</name>
    </ligand>
</feature>
<evidence type="ECO:0000313" key="10">
    <source>
        <dbReference type="Proteomes" id="UP001596266"/>
    </source>
</evidence>
<evidence type="ECO:0000256" key="1">
    <source>
        <dbReference type="ARBA" id="ARBA00002368"/>
    </source>
</evidence>
<evidence type="ECO:0000259" key="8">
    <source>
        <dbReference type="Pfam" id="PF12890"/>
    </source>
</evidence>
<dbReference type="Gene3D" id="3.20.20.140">
    <property type="entry name" value="Metal-dependent hydrolases"/>
    <property type="match status" value="1"/>
</dbReference>
<feature type="binding site" evidence="6">
    <location>
        <position position="95"/>
    </location>
    <ligand>
        <name>substrate</name>
    </ligand>
</feature>
<protein>
    <recommendedName>
        <fullName evidence="6">Dihydroorotase</fullName>
        <shortName evidence="6">DHOase</shortName>
        <ecNumber evidence="6">3.5.2.3</ecNumber>
    </recommendedName>
</protein>
<feature type="region of interest" description="Disordered" evidence="7">
    <location>
        <begin position="394"/>
        <end position="414"/>
    </location>
</feature>
<comment type="cofactor">
    <cofactor evidence="6">
        <name>Zn(2+)</name>
        <dbReference type="ChEBI" id="CHEBI:29105"/>
    </cofactor>
    <text evidence="6">Binds 2 Zn(2+) ions per subunit.</text>
</comment>
<comment type="similarity">
    <text evidence="2 6">Belongs to the metallo-dependent hydrolases superfamily. DHOase family. Class I DHOase subfamily.</text>
</comment>
<feature type="binding site" evidence="6">
    <location>
        <position position="182"/>
    </location>
    <ligand>
        <name>Zn(2+)</name>
        <dbReference type="ChEBI" id="CHEBI:29105"/>
        <label>2</label>
    </ligand>
</feature>
<dbReference type="InterPro" id="IPR004722">
    <property type="entry name" value="DHOase"/>
</dbReference>
<keyword evidence="6" id="KW-0862">Zinc</keyword>
<keyword evidence="5 6" id="KW-0665">Pyrimidine biosynthesis</keyword>
<dbReference type="NCBIfam" id="NF006836">
    <property type="entry name" value="PRK09357.1-1"/>
    <property type="match status" value="1"/>
</dbReference>
<comment type="function">
    <text evidence="1 6">Catalyzes the reversible cyclization of carbamoyl aspartate to dihydroorotate.</text>
</comment>
<evidence type="ECO:0000313" key="9">
    <source>
        <dbReference type="EMBL" id="MFC6396018.1"/>
    </source>
</evidence>
<feature type="binding site" evidence="6">
    <location>
        <position position="63"/>
    </location>
    <ligand>
        <name>Zn(2+)</name>
        <dbReference type="ChEBI" id="CHEBI:29105"/>
        <label>1</label>
    </ligand>
</feature>
<feature type="binding site" evidence="6">
    <location>
        <position position="309"/>
    </location>
    <ligand>
        <name>Zn(2+)</name>
        <dbReference type="ChEBI" id="CHEBI:29105"/>
        <label>1</label>
    </ligand>
</feature>
<gene>
    <name evidence="6" type="primary">pyrC</name>
    <name evidence="9" type="ORF">ACFP57_03300</name>
</gene>
<evidence type="ECO:0000256" key="5">
    <source>
        <dbReference type="ARBA" id="ARBA00022975"/>
    </source>
</evidence>
<feature type="binding site" evidence="6">
    <location>
        <position position="313"/>
    </location>
    <ligand>
        <name>substrate</name>
    </ligand>
</feature>
<dbReference type="PANTHER" id="PTHR43668">
    <property type="entry name" value="ALLANTOINASE"/>
    <property type="match status" value="1"/>
</dbReference>
<organism evidence="9 10">
    <name type="scientific">Luteococcus sanguinis</name>
    <dbReference type="NCBI Taxonomy" id="174038"/>
    <lineage>
        <taxon>Bacteria</taxon>
        <taxon>Bacillati</taxon>
        <taxon>Actinomycetota</taxon>
        <taxon>Actinomycetes</taxon>
        <taxon>Propionibacteriales</taxon>
        <taxon>Propionibacteriaceae</taxon>
        <taxon>Luteococcus</taxon>
    </lineage>
</organism>
<feature type="binding site" evidence="6">
    <location>
        <position position="155"/>
    </location>
    <ligand>
        <name>Zn(2+)</name>
        <dbReference type="ChEBI" id="CHEBI:29105"/>
        <label>2</label>
    </ligand>
</feature>
<dbReference type="HAMAP" id="MF_00220_B">
    <property type="entry name" value="PyrC_classI_B"/>
    <property type="match status" value="1"/>
</dbReference>
<dbReference type="Proteomes" id="UP001596266">
    <property type="component" value="Unassembled WGS sequence"/>
</dbReference>
<reference evidence="10" key="1">
    <citation type="journal article" date="2019" name="Int. J. Syst. Evol. Microbiol.">
        <title>The Global Catalogue of Microorganisms (GCM) 10K type strain sequencing project: providing services to taxonomists for standard genome sequencing and annotation.</title>
        <authorList>
            <consortium name="The Broad Institute Genomics Platform"/>
            <consortium name="The Broad Institute Genome Sequencing Center for Infectious Disease"/>
            <person name="Wu L."/>
            <person name="Ma J."/>
        </authorList>
    </citation>
    <scope>NUCLEOTIDE SEQUENCE [LARGE SCALE GENOMIC DNA]</scope>
    <source>
        <strain evidence="10">CGMCC 1.15277</strain>
    </source>
</reference>
<evidence type="ECO:0000256" key="2">
    <source>
        <dbReference type="ARBA" id="ARBA00010286"/>
    </source>
</evidence>
<comment type="pathway">
    <text evidence="6">Pyrimidine metabolism; UMP biosynthesis via de novo pathway; (S)-dihydroorotate from bicarbonate: step 3/3.</text>
</comment>
<accession>A0ABW1X078</accession>